<dbReference type="Proteomes" id="UP000741863">
    <property type="component" value="Unassembled WGS sequence"/>
</dbReference>
<dbReference type="SUPFAM" id="SSF101386">
    <property type="entry name" value="all-alpha NTP pyrophosphatases"/>
    <property type="match status" value="1"/>
</dbReference>
<dbReference type="CDD" id="cd11532">
    <property type="entry name" value="NTP-PPase_COG4997"/>
    <property type="match status" value="1"/>
</dbReference>
<sequence>MTIYNKLVRDRIPEIIKEQGKSCSTRILSLEDFKNKLREKLQEEVKEYLDTTSKDQAVEELSDVLEVVYSLAKMHGVTFSDIEKARIKKGEERGGFTERVLLEEVFNNTA</sequence>
<dbReference type="RefSeq" id="WP_204696664.1">
    <property type="nucleotide sequence ID" value="NZ_JAFBEC010000003.1"/>
</dbReference>
<protein>
    <submittedName>
        <fullName evidence="1">House-cleaning noncanonical NTP pyrophosphatase (MazG superfamily)</fullName>
    </submittedName>
</protein>
<dbReference type="Pfam" id="PF12643">
    <property type="entry name" value="MazG-like"/>
    <property type="match status" value="1"/>
</dbReference>
<evidence type="ECO:0000313" key="2">
    <source>
        <dbReference type="Proteomes" id="UP000741863"/>
    </source>
</evidence>
<name>A0ABS2PBS9_9BACL</name>
<comment type="caution">
    <text evidence="1">The sequence shown here is derived from an EMBL/GenBank/DDBJ whole genome shotgun (WGS) entry which is preliminary data.</text>
</comment>
<accession>A0ABS2PBS9</accession>
<reference evidence="1 2" key="1">
    <citation type="submission" date="2021-01" db="EMBL/GenBank/DDBJ databases">
        <title>Genomic Encyclopedia of Type Strains, Phase IV (KMG-IV): sequencing the most valuable type-strain genomes for metagenomic binning, comparative biology and taxonomic classification.</title>
        <authorList>
            <person name="Goeker M."/>
        </authorList>
    </citation>
    <scope>NUCLEOTIDE SEQUENCE [LARGE SCALE GENOMIC DNA]</scope>
    <source>
        <strain evidence="1 2">DSM 25540</strain>
    </source>
</reference>
<evidence type="ECO:0000313" key="1">
    <source>
        <dbReference type="EMBL" id="MBM7632451.1"/>
    </source>
</evidence>
<dbReference type="EMBL" id="JAFBEC010000003">
    <property type="protein sequence ID" value="MBM7632451.1"/>
    <property type="molecule type" value="Genomic_DNA"/>
</dbReference>
<dbReference type="InterPro" id="IPR038735">
    <property type="entry name" value="MSMEG_1276-like_NTP-PPase_dom"/>
</dbReference>
<organism evidence="1 2">
    <name type="scientific">Geomicrobium sediminis</name>
    <dbReference type="NCBI Taxonomy" id="1347788"/>
    <lineage>
        <taxon>Bacteria</taxon>
        <taxon>Bacillati</taxon>
        <taxon>Bacillota</taxon>
        <taxon>Bacilli</taxon>
        <taxon>Bacillales</taxon>
        <taxon>Geomicrobium</taxon>
    </lineage>
</organism>
<dbReference type="Gene3D" id="1.10.287.1080">
    <property type="entry name" value="MazG-like"/>
    <property type="match status" value="1"/>
</dbReference>
<gene>
    <name evidence="1" type="ORF">JOD17_001544</name>
</gene>
<proteinExistence type="predicted"/>
<dbReference type="InterPro" id="IPR025984">
    <property type="entry name" value="DCTPP"/>
</dbReference>
<keyword evidence="2" id="KW-1185">Reference proteome</keyword>